<proteinExistence type="predicted"/>
<dbReference type="EMBL" id="JACHIN010000005">
    <property type="protein sequence ID" value="MBB5078735.1"/>
    <property type="molecule type" value="Genomic_DNA"/>
</dbReference>
<reference evidence="1 2" key="1">
    <citation type="submission" date="2020-08" db="EMBL/GenBank/DDBJ databases">
        <title>Genomic Encyclopedia of Type Strains, Phase IV (KMG-IV): sequencing the most valuable type-strain genomes for metagenomic binning, comparative biology and taxonomic classification.</title>
        <authorList>
            <person name="Goeker M."/>
        </authorList>
    </citation>
    <scope>NUCLEOTIDE SEQUENCE [LARGE SCALE GENOMIC DNA]</scope>
    <source>
        <strain evidence="1 2">DSM 45385</strain>
    </source>
</reference>
<comment type="caution">
    <text evidence="1">The sequence shown here is derived from an EMBL/GenBank/DDBJ whole genome shotgun (WGS) entry which is preliminary data.</text>
</comment>
<name>A0A7W8A390_9ACTN</name>
<evidence type="ECO:0000313" key="1">
    <source>
        <dbReference type="EMBL" id="MBB5078735.1"/>
    </source>
</evidence>
<dbReference type="RefSeq" id="WP_184963718.1">
    <property type="nucleotide sequence ID" value="NZ_JACHIN010000005.1"/>
</dbReference>
<accession>A0A7W8A390</accession>
<evidence type="ECO:0000313" key="2">
    <source>
        <dbReference type="Proteomes" id="UP000568380"/>
    </source>
</evidence>
<dbReference type="Proteomes" id="UP000568380">
    <property type="component" value="Unassembled WGS sequence"/>
</dbReference>
<sequence length="229" mass="25203">MYPTLPFDLLSRMARREAGALTLVPDLRVRTDRPEPEILFTFVPCRWCAAAGPALPPLREVAVVEKPSLARDTTLPVLTLLRCEELTARSLLPLSLIRTAPAAPQPRFSTRAAYWSRYVPADWTSPSAVDRGLELLDAKESWLDAFRPGAVPWTWGEEVVLPASTRAAAHPGVPDRPTDEVAAGRRSLHFLTPHAASAYTARLNDAYLFARITAVRAALSTQDHIAYAV</sequence>
<gene>
    <name evidence="1" type="ORF">HNR40_004221</name>
</gene>
<protein>
    <submittedName>
        <fullName evidence="1">Uncharacterized protein</fullName>
    </submittedName>
</protein>
<dbReference type="AlphaFoldDB" id="A0A7W8A390"/>
<keyword evidence="2" id="KW-1185">Reference proteome</keyword>
<organism evidence="1 2">
    <name type="scientific">Nonomuraea endophytica</name>
    <dbReference type="NCBI Taxonomy" id="714136"/>
    <lineage>
        <taxon>Bacteria</taxon>
        <taxon>Bacillati</taxon>
        <taxon>Actinomycetota</taxon>
        <taxon>Actinomycetes</taxon>
        <taxon>Streptosporangiales</taxon>
        <taxon>Streptosporangiaceae</taxon>
        <taxon>Nonomuraea</taxon>
    </lineage>
</organism>